<sequence length="344" mass="40001">MASWWPASKKRNLVPRYIKETYPGFVSERIMKPRMEMYEAGLMQHEHNVFGLNRTMCFDRETTLHFIVDRDIKIEICIDRSVRLVDRKFRVAASFNTANETSIIHPLLRASITNLYIQGMCAPLTEFNRFTGLFRFDSFNKNTPLVSSKDYAINFTTVEKLKYNCMYTLDRVSVKTTRPVGFIDFYHNFSKNILKKNKERFNREKVISDFRETSREMVSEGNQIMYLRGYEIVLTPMGSIIINDLMALGSMEKVYKLEYNPTDLKLEVLGHQSWLYANFSTKVCKAKKGGASVYVKHDICIVNAYNNKAALLPDGTFKVIGTENVSHRSLYTQYAKRLPRINDD</sequence>
<reference evidence="1" key="1">
    <citation type="submission" date="2015-11" db="EMBL/GenBank/DDBJ databases">
        <title>De novo transcriptome assembly of four potential Pierce s Disease insect vectors from Arizona vineyards.</title>
        <authorList>
            <person name="Tassone E.E."/>
        </authorList>
    </citation>
    <scope>NUCLEOTIDE SEQUENCE</scope>
</reference>
<dbReference type="EMBL" id="GECU01006952">
    <property type="protein sequence ID" value="JAT00755.1"/>
    <property type="molecule type" value="Transcribed_RNA"/>
</dbReference>
<proteinExistence type="predicted"/>
<dbReference type="AlphaFoldDB" id="A0A1B6JND4"/>
<evidence type="ECO:0000313" key="1">
    <source>
        <dbReference type="EMBL" id="JAT00755.1"/>
    </source>
</evidence>
<accession>A0A1B6JND4</accession>
<name>A0A1B6JND4_9HEMI</name>
<organism evidence="1">
    <name type="scientific">Homalodisca liturata</name>
    <dbReference type="NCBI Taxonomy" id="320908"/>
    <lineage>
        <taxon>Eukaryota</taxon>
        <taxon>Metazoa</taxon>
        <taxon>Ecdysozoa</taxon>
        <taxon>Arthropoda</taxon>
        <taxon>Hexapoda</taxon>
        <taxon>Insecta</taxon>
        <taxon>Pterygota</taxon>
        <taxon>Neoptera</taxon>
        <taxon>Paraneoptera</taxon>
        <taxon>Hemiptera</taxon>
        <taxon>Auchenorrhyncha</taxon>
        <taxon>Membracoidea</taxon>
        <taxon>Cicadellidae</taxon>
        <taxon>Cicadellinae</taxon>
        <taxon>Proconiini</taxon>
        <taxon>Homalodisca</taxon>
    </lineage>
</organism>
<gene>
    <name evidence="1" type="ORF">g.13124</name>
</gene>
<protein>
    <submittedName>
        <fullName evidence="1">Uncharacterized protein</fullName>
    </submittedName>
</protein>